<dbReference type="Pfam" id="PF13516">
    <property type="entry name" value="LRR_6"/>
    <property type="match status" value="1"/>
</dbReference>
<dbReference type="Gramene" id="TraesCS5A03G0252100.1">
    <property type="protein sequence ID" value="TraesCS5A03G0252100.1.CDS1"/>
    <property type="gene ID" value="TraesCS5A03G0252100"/>
</dbReference>
<evidence type="ECO:0008006" key="5">
    <source>
        <dbReference type="Google" id="ProtNLM"/>
    </source>
</evidence>
<dbReference type="Gramene" id="TraesJAG5A03G02608940.1">
    <property type="protein sequence ID" value="TraesJAG5A03G02608940.1.CDS1"/>
    <property type="gene ID" value="TraesJAG5A03G02608940"/>
</dbReference>
<feature type="domain" description="F-box" evidence="1">
    <location>
        <begin position="2"/>
        <end position="36"/>
    </location>
</feature>
<dbReference type="Gramene" id="TraesLAC5A03G02561160.2">
    <property type="protein sequence ID" value="TraesLAC5A03G02561160.2.CDS1"/>
    <property type="gene ID" value="TraesLAC5A03G02561160"/>
</dbReference>
<dbReference type="FunFam" id="1.20.1280.50:FF:000023">
    <property type="entry name" value="F-box/LRR-repeat protein 4"/>
    <property type="match status" value="1"/>
</dbReference>
<dbReference type="OrthoDB" id="595131at2759"/>
<keyword evidence="4" id="KW-1185">Reference proteome</keyword>
<protein>
    <recommendedName>
        <fullName evidence="5">F-box domain-containing protein</fullName>
    </recommendedName>
</protein>
<dbReference type="RefSeq" id="XP_044380035.1">
    <property type="nucleotide sequence ID" value="XM_044524100.1"/>
</dbReference>
<dbReference type="Gramene" id="TraesSTA5A03G02597950.2">
    <property type="protein sequence ID" value="TraesSTA5A03G02597950.2.CDS1"/>
    <property type="gene ID" value="TraesSTA5A03G02597950"/>
</dbReference>
<dbReference type="KEGG" id="taes:123102675"/>
<name>A0A3B6KBW4_WHEAT</name>
<evidence type="ECO:0000259" key="1">
    <source>
        <dbReference type="Pfam" id="PF00646"/>
    </source>
</evidence>
<dbReference type="Gramene" id="TraesARI5A03G02648780.1">
    <property type="protein sequence ID" value="TraesARI5A03G02648780.1.CDS1"/>
    <property type="gene ID" value="TraesARI5A03G02648780"/>
</dbReference>
<dbReference type="Gramene" id="TraesLDM5A03G02611260.2">
    <property type="protein sequence ID" value="TraesLDM5A03G02611260.2.CDS1"/>
    <property type="gene ID" value="TraesLDM5A03G02611260"/>
</dbReference>
<dbReference type="GO" id="GO:0019005">
    <property type="term" value="C:SCF ubiquitin ligase complex"/>
    <property type="evidence" value="ECO:0000318"/>
    <property type="project" value="GO_Central"/>
</dbReference>
<dbReference type="Gramene" id="TraesSTA5A03G02597950.1">
    <property type="protein sequence ID" value="TraesSTA5A03G02597950.1.CDS1"/>
    <property type="gene ID" value="TraesSTA5A03G02597950"/>
</dbReference>
<dbReference type="Gramene" id="TraesJUL5A03G02627280.1">
    <property type="protein sequence ID" value="TraesJUL5A03G02627280.1.CDS1"/>
    <property type="gene ID" value="TraesJUL5A03G02627280"/>
</dbReference>
<dbReference type="Gramene" id="TraesJAG5A03G02608940.2">
    <property type="protein sequence ID" value="TraesJAG5A03G02608940.2.CDS1"/>
    <property type="gene ID" value="TraesJAG5A03G02608940"/>
</dbReference>
<dbReference type="Gramene" id="TraesSYM5A03G02636020.2">
    <property type="protein sequence ID" value="TraesSYM5A03G02636020.2.CDS1"/>
    <property type="gene ID" value="TraesSYM5A03G02636020"/>
</dbReference>
<dbReference type="InterPro" id="IPR032675">
    <property type="entry name" value="LRR_dom_sf"/>
</dbReference>
<dbReference type="Gramene" id="TraesWEE_scaffold_108192_01G000100.1">
    <property type="protein sequence ID" value="TraesWEE_scaffold_108192_01G000100.1"/>
    <property type="gene ID" value="TraesWEE_scaffold_108192_01G000100"/>
</dbReference>
<dbReference type="Gramene" id="TraesNOR5A03G02627490.2">
    <property type="protein sequence ID" value="TraesNOR5A03G02627490.2.CDS1"/>
    <property type="gene ID" value="TraesNOR5A03G02627490"/>
</dbReference>
<dbReference type="InterPro" id="IPR057207">
    <property type="entry name" value="FBXL15_LRR"/>
</dbReference>
<dbReference type="Gramene" id="TraesNOR5A03G02627490.1">
    <property type="protein sequence ID" value="TraesNOR5A03G02627490.1.CDS1"/>
    <property type="gene ID" value="TraesNOR5A03G02627490"/>
</dbReference>
<dbReference type="Proteomes" id="UP000019116">
    <property type="component" value="Chromosome 5A"/>
</dbReference>
<dbReference type="SUPFAM" id="SSF52047">
    <property type="entry name" value="RNI-like"/>
    <property type="match status" value="1"/>
</dbReference>
<dbReference type="Gramene" id="TraesCLE_scaffold_194293_01G000100.1">
    <property type="protein sequence ID" value="TraesCLE_scaffold_194293_01G000100.1"/>
    <property type="gene ID" value="TraesCLE_scaffold_194293_01G000100"/>
</dbReference>
<dbReference type="AlphaFoldDB" id="A0A3B6KBW4"/>
<dbReference type="Gramene" id="TraesSYM5A03G02636020.1">
    <property type="protein sequence ID" value="TraesSYM5A03G02636020.1.CDS1"/>
    <property type="gene ID" value="TraesSYM5A03G02636020"/>
</dbReference>
<dbReference type="RefSeq" id="XP_044380034.1">
    <property type="nucleotide sequence ID" value="XM_044524099.1"/>
</dbReference>
<reference evidence="3" key="2">
    <citation type="submission" date="2018-10" db="UniProtKB">
        <authorList>
            <consortium name="EnsemblPlants"/>
        </authorList>
    </citation>
    <scope>IDENTIFICATION</scope>
</reference>
<dbReference type="STRING" id="4565.A0A3B6KBW4"/>
<dbReference type="GeneID" id="123102675"/>
<dbReference type="Gene3D" id="3.80.10.10">
    <property type="entry name" value="Ribonuclease Inhibitor"/>
    <property type="match status" value="2"/>
</dbReference>
<gene>
    <name evidence="3" type="primary">LOC123102675</name>
</gene>
<dbReference type="Gramene" id="TraesCAD_scaffold_128131_01G000100.1">
    <property type="protein sequence ID" value="TraesCAD_scaffold_128131_01G000100.1"/>
    <property type="gene ID" value="TraesCAD_scaffold_128131_01G000100"/>
</dbReference>
<dbReference type="Gramene" id="TraesROB_scaffold_183109_01G000100.1">
    <property type="protein sequence ID" value="TraesROB_scaffold_183109_01G000100.1"/>
    <property type="gene ID" value="TraesROB_scaffold_183109_01G000100"/>
</dbReference>
<dbReference type="Gramene" id="TraesLDM5A03G02611260.1">
    <property type="protein sequence ID" value="TraesLDM5A03G02611260.1.CDS1"/>
    <property type="gene ID" value="TraesLDM5A03G02611260"/>
</dbReference>
<accession>A0A3B6KBW4</accession>
<feature type="domain" description="F-box/LRR-repeat protein 15-like leucin rich repeat" evidence="2">
    <location>
        <begin position="255"/>
        <end position="456"/>
    </location>
</feature>
<dbReference type="Pfam" id="PF25372">
    <property type="entry name" value="DUF7885"/>
    <property type="match status" value="1"/>
</dbReference>
<dbReference type="EnsemblPlants" id="TraesCS5A02G100200.1">
    <property type="protein sequence ID" value="TraesCS5A02G100200.1.cds1"/>
    <property type="gene ID" value="TraesCS5A02G100200"/>
</dbReference>
<dbReference type="SMART" id="SM00367">
    <property type="entry name" value="LRR_CC"/>
    <property type="match status" value="6"/>
</dbReference>
<evidence type="ECO:0000259" key="2">
    <source>
        <dbReference type="Pfam" id="PF25372"/>
    </source>
</evidence>
<dbReference type="PANTHER" id="PTHR13318:SF270">
    <property type="entry name" value="F-BOX DOMAIN-CONTAINING PROTEIN"/>
    <property type="match status" value="1"/>
</dbReference>
<dbReference type="Gramene" id="TraesMAC5A03G02605760.1">
    <property type="protein sequence ID" value="TraesMAC5A03G02605760.1.CDS1"/>
    <property type="gene ID" value="TraesMAC5A03G02605760"/>
</dbReference>
<dbReference type="Gramene" id="TraesARI5A03G02648780.2">
    <property type="protein sequence ID" value="TraesARI5A03G02648780.2.CDS1"/>
    <property type="gene ID" value="TraesARI5A03G02648780"/>
</dbReference>
<dbReference type="Gramene" id="TraesLAC5A03G02561160.1">
    <property type="protein sequence ID" value="TraesLAC5A03G02561160.1.CDS1"/>
    <property type="gene ID" value="TraesLAC5A03G02561160"/>
</dbReference>
<evidence type="ECO:0000313" key="3">
    <source>
        <dbReference type="EnsemblPlants" id="TraesCS5A02G100200.1.cds1"/>
    </source>
</evidence>
<dbReference type="Gramene" id="TraesCS5A02G100200.1">
    <property type="protein sequence ID" value="TraesCS5A02G100200.1.cds1"/>
    <property type="gene ID" value="TraesCS5A02G100200"/>
</dbReference>
<dbReference type="InterPro" id="IPR006553">
    <property type="entry name" value="Leu-rich_rpt_Cys-con_subtyp"/>
</dbReference>
<dbReference type="Pfam" id="PF00646">
    <property type="entry name" value="F-box"/>
    <property type="match status" value="1"/>
</dbReference>
<dbReference type="InterPro" id="IPR001810">
    <property type="entry name" value="F-box_dom"/>
</dbReference>
<dbReference type="PaxDb" id="4565-Traes_5AS_A977349961.2"/>
<dbReference type="InterPro" id="IPR001611">
    <property type="entry name" value="Leu-rich_rpt"/>
</dbReference>
<dbReference type="PANTHER" id="PTHR13318">
    <property type="entry name" value="PARTNER OF PAIRED, ISOFORM B-RELATED"/>
    <property type="match status" value="1"/>
</dbReference>
<organism evidence="3">
    <name type="scientific">Triticum aestivum</name>
    <name type="common">Wheat</name>
    <dbReference type="NCBI Taxonomy" id="4565"/>
    <lineage>
        <taxon>Eukaryota</taxon>
        <taxon>Viridiplantae</taxon>
        <taxon>Streptophyta</taxon>
        <taxon>Embryophyta</taxon>
        <taxon>Tracheophyta</taxon>
        <taxon>Spermatophyta</taxon>
        <taxon>Magnoliopsida</taxon>
        <taxon>Liliopsida</taxon>
        <taxon>Poales</taxon>
        <taxon>Poaceae</taxon>
        <taxon>BOP clade</taxon>
        <taxon>Pooideae</taxon>
        <taxon>Triticodae</taxon>
        <taxon>Triticeae</taxon>
        <taxon>Triticinae</taxon>
        <taxon>Triticum</taxon>
    </lineage>
</organism>
<dbReference type="OMA" id="NWISCEN"/>
<dbReference type="FunFam" id="3.80.10.10:FF:000690">
    <property type="entry name" value="F-box/LRR-repeat protein 14"/>
    <property type="match status" value="1"/>
</dbReference>
<dbReference type="GO" id="GO:0031146">
    <property type="term" value="P:SCF-dependent proteasomal ubiquitin-dependent protein catabolic process"/>
    <property type="evidence" value="ECO:0000318"/>
    <property type="project" value="GO_Central"/>
</dbReference>
<reference evidence="3" key="1">
    <citation type="submission" date="2018-08" db="EMBL/GenBank/DDBJ databases">
        <authorList>
            <person name="Rossello M."/>
        </authorList>
    </citation>
    <scope>NUCLEOTIDE SEQUENCE [LARGE SCALE GENOMIC DNA]</scope>
    <source>
        <strain evidence="3">cv. Chinese Spring</strain>
    </source>
</reference>
<dbReference type="SMR" id="A0A3B6KBW4"/>
<dbReference type="Gramene" id="TraesJUL5A03G02627280.2">
    <property type="protein sequence ID" value="TraesJUL5A03G02627280.2.CDS1"/>
    <property type="gene ID" value="TraesJUL5A03G02627280"/>
</dbReference>
<evidence type="ECO:0000313" key="4">
    <source>
        <dbReference type="Proteomes" id="UP000019116"/>
    </source>
</evidence>
<proteinExistence type="predicted"/>
<sequence>MEDLPEPLLAEIVKKVAKRSDLNSFSLVSKQLYSIEASQRGAIRVGSGLHPARKALASLCSRFPNLWKVEIDYSGWTSGHGNQLGNKGLLVISSCCPSLTDLTLSFCSRIKDSGLGYLVNCKKLMSLRLNSVQKITSGGILSVVVGCKTLSALHLIDCEKIGSEGWLENLGCEGSLEELVVENCKGISQYDLLKFGPGWMKLLRFKFDPDPMSCSWNIYGSDDLSYVAHYPYKYDFCCESLTDLSLAHIATKPGIGLRFLLGKCKALEKLRLEYINGLNDSDMITLSKCCKNLRSISLWLLPQFYGGNFRTAFTDDSLKSLAVSCPMLESIELTFDGCEPLYPSEIGFTQDGLIMLIQSCPIRVLVLRGANFFADKGMKALSSAPLLETLELVCCRAITDAGMRFIARAPCLINLTLRICAQVTDAGVAMLVHALKLESLIIEGCDRVSKKAVKRVGGSAQCHTSKKRLVQYSAESASPAELKRIRY</sequence>